<protein>
    <submittedName>
        <fullName evidence="1">Uncharacterized protein</fullName>
    </submittedName>
</protein>
<reference evidence="1 2" key="1">
    <citation type="submission" date="2019-12" db="EMBL/GenBank/DDBJ databases">
        <authorList>
            <person name="Jiao W.-B."/>
            <person name="Schneeberger K."/>
        </authorList>
    </citation>
    <scope>NUCLEOTIDE SEQUENCE [LARGE SCALE GENOMIC DNA]</scope>
    <source>
        <strain evidence="2">cv. C24</strain>
    </source>
</reference>
<dbReference type="EMBL" id="CACSHJ010000087">
    <property type="protein sequence ID" value="CAA0301835.1"/>
    <property type="molecule type" value="Genomic_DNA"/>
</dbReference>
<dbReference type="Proteomes" id="UP000434276">
    <property type="component" value="Unassembled WGS sequence"/>
</dbReference>
<name>A0A5S9WMR3_ARATH</name>
<evidence type="ECO:0000313" key="2">
    <source>
        <dbReference type="Proteomes" id="UP000434276"/>
    </source>
</evidence>
<dbReference type="AlphaFoldDB" id="A0A5S9WMR3"/>
<dbReference type="ExpressionAtlas" id="A0A5S9WMR3">
    <property type="expression patterns" value="baseline and differential"/>
</dbReference>
<evidence type="ECO:0000313" key="1">
    <source>
        <dbReference type="EMBL" id="CAA0301835.1"/>
    </source>
</evidence>
<proteinExistence type="predicted"/>
<gene>
    <name evidence="1" type="ORF">C24_LOCUS4781</name>
</gene>
<sequence length="74" mass="9063">MNLPLPWLERLELKLQTKETNKQQNWESKGFRLHKSRSENLEQRPLEENRIQITLNPQENETIETTPKKFRFRC</sequence>
<accession>A0A5S9WMR3</accession>
<organism evidence="1 2">
    <name type="scientific">Arabidopsis thaliana</name>
    <name type="common">Mouse-ear cress</name>
    <dbReference type="NCBI Taxonomy" id="3702"/>
    <lineage>
        <taxon>Eukaryota</taxon>
        <taxon>Viridiplantae</taxon>
        <taxon>Streptophyta</taxon>
        <taxon>Embryophyta</taxon>
        <taxon>Tracheophyta</taxon>
        <taxon>Spermatophyta</taxon>
        <taxon>Magnoliopsida</taxon>
        <taxon>eudicotyledons</taxon>
        <taxon>Gunneridae</taxon>
        <taxon>Pentapetalae</taxon>
        <taxon>rosids</taxon>
        <taxon>malvids</taxon>
        <taxon>Brassicales</taxon>
        <taxon>Brassicaceae</taxon>
        <taxon>Camelineae</taxon>
        <taxon>Arabidopsis</taxon>
    </lineage>
</organism>